<dbReference type="Pfam" id="PF02423">
    <property type="entry name" value="OCD_Mu_crystall"/>
    <property type="match status" value="1"/>
</dbReference>
<evidence type="ECO:0000313" key="1">
    <source>
        <dbReference type="EMBL" id="WWT53447.1"/>
    </source>
</evidence>
<keyword evidence="2" id="KW-1185">Reference proteome</keyword>
<sequence length="327" mass="34337">MTMLLLDRDFVLRRLTVEVCIPLVRQAMIDLSAGRTLQPLRSVVHLAKGRAFGVMPGAMAAEDAVFGAKLVSVYPENFAQGRPSHQGAIAVFDSQDGTLAALVDAGEVTRIRTACASAAATDALARPDSSRLAVLGYGEQAEAHVEAMAAVRPLREVRVWGRSPERAQDFADRVGAHLGLAISACADVEAAVRDADIICTTTAAADPILYSDWVPDGAHVNAVGSSYAGPVEIAADLVARSRFIADYHPGVLAQGAEFLAAKATGHVDDSHVVGEIGQVFAGDLAGRQDEAQVTLYKSLGHVVQDLASAAWLVQTARETGEGTVVAF</sequence>
<gene>
    <name evidence="1" type="ORF">V8J38_09200</name>
</gene>
<accession>A0ABZ2I726</accession>
<protein>
    <submittedName>
        <fullName evidence="1">Ornithine cyclodeaminase family protein</fullName>
    </submittedName>
</protein>
<organism evidence="1 2">
    <name type="scientific">Brevundimonas olei</name>
    <dbReference type="NCBI Taxonomy" id="657642"/>
    <lineage>
        <taxon>Bacteria</taxon>
        <taxon>Pseudomonadati</taxon>
        <taxon>Pseudomonadota</taxon>
        <taxon>Alphaproteobacteria</taxon>
        <taxon>Caulobacterales</taxon>
        <taxon>Caulobacteraceae</taxon>
        <taxon>Brevundimonas</taxon>
    </lineage>
</organism>
<dbReference type="RefSeq" id="WP_338575174.1">
    <property type="nucleotide sequence ID" value="NZ_CP146369.1"/>
</dbReference>
<evidence type="ECO:0000313" key="2">
    <source>
        <dbReference type="Proteomes" id="UP001363460"/>
    </source>
</evidence>
<dbReference type="PANTHER" id="PTHR13812">
    <property type="entry name" value="KETIMINE REDUCTASE MU-CRYSTALLIN"/>
    <property type="match status" value="1"/>
</dbReference>
<dbReference type="Proteomes" id="UP001363460">
    <property type="component" value="Chromosome"/>
</dbReference>
<dbReference type="InterPro" id="IPR003462">
    <property type="entry name" value="ODC_Mu_crystall"/>
</dbReference>
<dbReference type="PIRSF" id="PIRSF001439">
    <property type="entry name" value="CryM"/>
    <property type="match status" value="1"/>
</dbReference>
<reference evidence="1 2" key="1">
    <citation type="submission" date="2024-02" db="EMBL/GenBank/DDBJ databases">
        <title>Distribution and functional of Brevundimonas-related endobacteria within Verticillium dahliae.</title>
        <authorList>
            <person name="Zeng H."/>
        </authorList>
    </citation>
    <scope>NUCLEOTIDE SEQUENCE [LARGE SCALE GENOMIC DNA]</scope>
    <source>
        <strain evidence="1 2">TRM 44200</strain>
    </source>
</reference>
<dbReference type="InterPro" id="IPR023401">
    <property type="entry name" value="ODC_N"/>
</dbReference>
<dbReference type="PANTHER" id="PTHR13812:SF19">
    <property type="entry name" value="KETIMINE REDUCTASE MU-CRYSTALLIN"/>
    <property type="match status" value="1"/>
</dbReference>
<proteinExistence type="predicted"/>
<dbReference type="InterPro" id="IPR036291">
    <property type="entry name" value="NAD(P)-bd_dom_sf"/>
</dbReference>
<dbReference type="Gene3D" id="3.40.50.720">
    <property type="entry name" value="NAD(P)-binding Rossmann-like Domain"/>
    <property type="match status" value="1"/>
</dbReference>
<name>A0ABZ2I726_9CAUL</name>
<dbReference type="Gene3D" id="3.30.1780.10">
    <property type="entry name" value="ornithine cyclodeaminase, domain 1"/>
    <property type="match status" value="1"/>
</dbReference>
<dbReference type="SUPFAM" id="SSF51735">
    <property type="entry name" value="NAD(P)-binding Rossmann-fold domains"/>
    <property type="match status" value="1"/>
</dbReference>
<dbReference type="EMBL" id="CP146369">
    <property type="protein sequence ID" value="WWT53447.1"/>
    <property type="molecule type" value="Genomic_DNA"/>
</dbReference>